<organism evidence="2 3">
    <name type="scientific">Acropora cervicornis</name>
    <name type="common">Staghorn coral</name>
    <dbReference type="NCBI Taxonomy" id="6130"/>
    <lineage>
        <taxon>Eukaryota</taxon>
        <taxon>Metazoa</taxon>
        <taxon>Cnidaria</taxon>
        <taxon>Anthozoa</taxon>
        <taxon>Hexacorallia</taxon>
        <taxon>Scleractinia</taxon>
        <taxon>Astrocoeniina</taxon>
        <taxon>Acroporidae</taxon>
        <taxon>Acropora</taxon>
    </lineage>
</organism>
<feature type="compositionally biased region" description="Basic and acidic residues" evidence="1">
    <location>
        <begin position="28"/>
        <end position="41"/>
    </location>
</feature>
<feature type="compositionally biased region" description="Basic and acidic residues" evidence="1">
    <location>
        <begin position="194"/>
        <end position="206"/>
    </location>
</feature>
<sequence length="220" mass="25844">MPKNLLSSPFEEDLRKERRRTRRRRGRKEKERKSGRRETHHPATFPIIVDRTKTSPFLRQRSRKYHSPDLPSSSHSGYESAEFSDSQEFYLESMACLREAAACSTRSKLPIPKTIAELPQPKKRSRKKKEDHAHPLYPAYLERPPSRNGINFARDSPYRSMDHIPPRKSLETMPGFSDRPEKRCIKKPKLPPISDKENRSHKDDCRTHAHIAEYPFGKRF</sequence>
<dbReference type="EMBL" id="JARQWQ010000007">
    <property type="protein sequence ID" value="KAK2570734.1"/>
    <property type="molecule type" value="Genomic_DNA"/>
</dbReference>
<feature type="region of interest" description="Disordered" evidence="1">
    <location>
        <begin position="1"/>
        <end position="82"/>
    </location>
</feature>
<name>A0AAD9R073_ACRCE</name>
<feature type="compositionally biased region" description="Polar residues" evidence="1">
    <location>
        <begin position="70"/>
        <end position="82"/>
    </location>
</feature>
<accession>A0AAD9R073</accession>
<reference evidence="2" key="1">
    <citation type="journal article" date="2023" name="G3 (Bethesda)">
        <title>Whole genome assembly and annotation of the endangered Caribbean coral Acropora cervicornis.</title>
        <authorList>
            <person name="Selwyn J.D."/>
            <person name="Vollmer S.V."/>
        </authorList>
    </citation>
    <scope>NUCLEOTIDE SEQUENCE</scope>
    <source>
        <strain evidence="2">K2</strain>
    </source>
</reference>
<feature type="compositionally biased region" description="Basic residues" evidence="1">
    <location>
        <begin position="17"/>
        <end position="27"/>
    </location>
</feature>
<gene>
    <name evidence="2" type="ORF">P5673_004426</name>
</gene>
<dbReference type="AlphaFoldDB" id="A0AAD9R073"/>
<protein>
    <submittedName>
        <fullName evidence="2">Uncharacterized protein</fullName>
    </submittedName>
</protein>
<feature type="region of interest" description="Disordered" evidence="1">
    <location>
        <begin position="119"/>
        <end position="206"/>
    </location>
</feature>
<keyword evidence="3" id="KW-1185">Reference proteome</keyword>
<evidence type="ECO:0000313" key="3">
    <source>
        <dbReference type="Proteomes" id="UP001249851"/>
    </source>
</evidence>
<comment type="caution">
    <text evidence="2">The sequence shown here is derived from an EMBL/GenBank/DDBJ whole genome shotgun (WGS) entry which is preliminary data.</text>
</comment>
<reference evidence="2" key="2">
    <citation type="journal article" date="2023" name="Science">
        <title>Genomic signatures of disease resistance in endangered staghorn corals.</title>
        <authorList>
            <person name="Vollmer S.V."/>
            <person name="Selwyn J.D."/>
            <person name="Despard B.A."/>
            <person name="Roesel C.L."/>
        </authorList>
    </citation>
    <scope>NUCLEOTIDE SEQUENCE</scope>
    <source>
        <strain evidence="2">K2</strain>
    </source>
</reference>
<evidence type="ECO:0000256" key="1">
    <source>
        <dbReference type="SAM" id="MobiDB-lite"/>
    </source>
</evidence>
<evidence type="ECO:0000313" key="2">
    <source>
        <dbReference type="EMBL" id="KAK2570734.1"/>
    </source>
</evidence>
<feature type="compositionally biased region" description="Basic and acidic residues" evidence="1">
    <location>
        <begin position="156"/>
        <end position="170"/>
    </location>
</feature>
<dbReference type="Proteomes" id="UP001249851">
    <property type="component" value="Unassembled WGS sequence"/>
</dbReference>
<proteinExistence type="predicted"/>